<evidence type="ECO:0000313" key="1">
    <source>
        <dbReference type="EMBL" id="KAL0571032.1"/>
    </source>
</evidence>
<sequence>MKALLHRLDHVPRLGMLKTPRLYPYTPWKPHLRILHLFFRIQLEPTNPNNPTRVASPMTGTVVK</sequence>
<protein>
    <submittedName>
        <fullName evidence="1">Uncharacterized protein</fullName>
    </submittedName>
</protein>
<dbReference type="Proteomes" id="UP001465976">
    <property type="component" value="Unassembled WGS sequence"/>
</dbReference>
<comment type="caution">
    <text evidence="1">The sequence shown here is derived from an EMBL/GenBank/DDBJ whole genome shotgun (WGS) entry which is preliminary data.</text>
</comment>
<feature type="non-terminal residue" evidence="1">
    <location>
        <position position="64"/>
    </location>
</feature>
<evidence type="ECO:0000313" key="2">
    <source>
        <dbReference type="Proteomes" id="UP001465976"/>
    </source>
</evidence>
<accession>A0ABR3F6Z2</accession>
<dbReference type="EMBL" id="JBAHYK010000835">
    <property type="protein sequence ID" value="KAL0571032.1"/>
    <property type="molecule type" value="Genomic_DNA"/>
</dbReference>
<name>A0ABR3F6Z2_9AGAR</name>
<reference evidence="1 2" key="1">
    <citation type="submission" date="2024-02" db="EMBL/GenBank/DDBJ databases">
        <title>A draft genome for the cacao thread blight pathogen Marasmius crinis-equi.</title>
        <authorList>
            <person name="Cohen S.P."/>
            <person name="Baruah I.K."/>
            <person name="Amoako-Attah I."/>
            <person name="Bukari Y."/>
            <person name="Meinhardt L.W."/>
            <person name="Bailey B.A."/>
        </authorList>
    </citation>
    <scope>NUCLEOTIDE SEQUENCE [LARGE SCALE GENOMIC DNA]</scope>
    <source>
        <strain evidence="1 2">GH-76</strain>
    </source>
</reference>
<keyword evidence="2" id="KW-1185">Reference proteome</keyword>
<gene>
    <name evidence="1" type="ORF">V5O48_010923</name>
</gene>
<organism evidence="1 2">
    <name type="scientific">Marasmius crinis-equi</name>
    <dbReference type="NCBI Taxonomy" id="585013"/>
    <lineage>
        <taxon>Eukaryota</taxon>
        <taxon>Fungi</taxon>
        <taxon>Dikarya</taxon>
        <taxon>Basidiomycota</taxon>
        <taxon>Agaricomycotina</taxon>
        <taxon>Agaricomycetes</taxon>
        <taxon>Agaricomycetidae</taxon>
        <taxon>Agaricales</taxon>
        <taxon>Marasmiineae</taxon>
        <taxon>Marasmiaceae</taxon>
        <taxon>Marasmius</taxon>
    </lineage>
</organism>
<proteinExistence type="predicted"/>